<dbReference type="EMBL" id="MTHB01000016">
    <property type="protein sequence ID" value="OXC80433.1"/>
    <property type="molecule type" value="Genomic_DNA"/>
</dbReference>
<keyword evidence="3" id="KW-0804">Transcription</keyword>
<dbReference type="RefSeq" id="WP_089158975.1">
    <property type="nucleotide sequence ID" value="NZ_MTHB01000016.1"/>
</dbReference>
<feature type="DNA-binding region" description="H-T-H motif" evidence="4">
    <location>
        <begin position="29"/>
        <end position="48"/>
    </location>
</feature>
<dbReference type="GO" id="GO:0003677">
    <property type="term" value="F:DNA binding"/>
    <property type="evidence" value="ECO:0007669"/>
    <property type="project" value="UniProtKB-UniRule"/>
</dbReference>
<dbReference type="OrthoDB" id="270177at2"/>
<evidence type="ECO:0000256" key="2">
    <source>
        <dbReference type="ARBA" id="ARBA00023125"/>
    </source>
</evidence>
<gene>
    <name evidence="6" type="ORF">BSU04_01775</name>
</gene>
<dbReference type="Pfam" id="PF16925">
    <property type="entry name" value="TetR_C_13"/>
    <property type="match status" value="1"/>
</dbReference>
<evidence type="ECO:0000256" key="1">
    <source>
        <dbReference type="ARBA" id="ARBA00023015"/>
    </source>
</evidence>
<evidence type="ECO:0000313" key="7">
    <source>
        <dbReference type="Proteomes" id="UP000214720"/>
    </source>
</evidence>
<dbReference type="Proteomes" id="UP000214720">
    <property type="component" value="Unassembled WGS sequence"/>
</dbReference>
<dbReference type="InterPro" id="IPR009057">
    <property type="entry name" value="Homeodomain-like_sf"/>
</dbReference>
<evidence type="ECO:0000256" key="4">
    <source>
        <dbReference type="PROSITE-ProRule" id="PRU00335"/>
    </source>
</evidence>
<dbReference type="SUPFAM" id="SSF46689">
    <property type="entry name" value="Homeodomain-like"/>
    <property type="match status" value="1"/>
</dbReference>
<dbReference type="AlphaFoldDB" id="A0A226XAU9"/>
<dbReference type="Pfam" id="PF00440">
    <property type="entry name" value="TetR_N"/>
    <property type="match status" value="1"/>
</dbReference>
<feature type="domain" description="HTH tetR-type" evidence="5">
    <location>
        <begin position="6"/>
        <end position="66"/>
    </location>
</feature>
<name>A0A226XAU9_CABSO</name>
<dbReference type="InterPro" id="IPR011075">
    <property type="entry name" value="TetR_C"/>
</dbReference>
<evidence type="ECO:0000259" key="5">
    <source>
        <dbReference type="PROSITE" id="PS50977"/>
    </source>
</evidence>
<proteinExistence type="predicted"/>
<keyword evidence="1" id="KW-0805">Transcription regulation</keyword>
<organism evidence="6 7">
    <name type="scientific">Caballeronia sordidicola</name>
    <name type="common">Burkholderia sordidicola</name>
    <dbReference type="NCBI Taxonomy" id="196367"/>
    <lineage>
        <taxon>Bacteria</taxon>
        <taxon>Pseudomonadati</taxon>
        <taxon>Pseudomonadota</taxon>
        <taxon>Betaproteobacteria</taxon>
        <taxon>Burkholderiales</taxon>
        <taxon>Burkholderiaceae</taxon>
        <taxon>Caballeronia</taxon>
    </lineage>
</organism>
<comment type="caution">
    <text evidence="6">The sequence shown here is derived from an EMBL/GenBank/DDBJ whole genome shotgun (WGS) entry which is preliminary data.</text>
</comment>
<evidence type="ECO:0000256" key="3">
    <source>
        <dbReference type="ARBA" id="ARBA00023163"/>
    </source>
</evidence>
<dbReference type="InterPro" id="IPR001647">
    <property type="entry name" value="HTH_TetR"/>
</dbReference>
<protein>
    <submittedName>
        <fullName evidence="6">Transcriptional regulator, TetR family</fullName>
    </submittedName>
</protein>
<sequence>MARTIGFDYDKALDQAMWLFWKKGYAETALRDLLKVMGIGEGSFYNTLKSKKNLYLACLQRYEETEGRKRGHVLMSASSASSGIRALFSVVLDCLDDPQTPSRLCMFAAMTSEEVLAEPDLRERVEQGMKHFDARVAQRLREDQDKGILDAALDPRVVAQVITTYLQGVWRMAVVDYNRPRFERQIDAFLSGLGL</sequence>
<keyword evidence="2 4" id="KW-0238">DNA-binding</keyword>
<dbReference type="SUPFAM" id="SSF48498">
    <property type="entry name" value="Tetracyclin repressor-like, C-terminal domain"/>
    <property type="match status" value="1"/>
</dbReference>
<dbReference type="PANTHER" id="PTHR47506:SF1">
    <property type="entry name" value="HTH-TYPE TRANSCRIPTIONAL REGULATOR YJDC"/>
    <property type="match status" value="1"/>
</dbReference>
<accession>A0A226XAU9</accession>
<evidence type="ECO:0000313" key="6">
    <source>
        <dbReference type="EMBL" id="OXC80433.1"/>
    </source>
</evidence>
<dbReference type="InterPro" id="IPR036271">
    <property type="entry name" value="Tet_transcr_reg_TetR-rel_C_sf"/>
</dbReference>
<dbReference type="PROSITE" id="PS50977">
    <property type="entry name" value="HTH_TETR_2"/>
    <property type="match status" value="1"/>
</dbReference>
<dbReference type="PANTHER" id="PTHR47506">
    <property type="entry name" value="TRANSCRIPTIONAL REGULATORY PROTEIN"/>
    <property type="match status" value="1"/>
</dbReference>
<reference evidence="7" key="1">
    <citation type="submission" date="2017-01" db="EMBL/GenBank/DDBJ databases">
        <title>Genome Analysis of Deinococcus marmoris KOPRI26562.</title>
        <authorList>
            <person name="Kim J.H."/>
            <person name="Oh H.-M."/>
        </authorList>
    </citation>
    <scope>NUCLEOTIDE SEQUENCE [LARGE SCALE GENOMIC DNA]</scope>
    <source>
        <strain evidence="7">PAMC 26633</strain>
    </source>
</reference>
<dbReference type="Gene3D" id="1.10.357.10">
    <property type="entry name" value="Tetracycline Repressor, domain 2"/>
    <property type="match status" value="1"/>
</dbReference>
<dbReference type="Gene3D" id="1.10.10.60">
    <property type="entry name" value="Homeodomain-like"/>
    <property type="match status" value="1"/>
</dbReference>